<evidence type="ECO:0000313" key="10">
    <source>
        <dbReference type="Proteomes" id="UP000198977"/>
    </source>
</evidence>
<organism evidence="9 10">
    <name type="scientific">Sulfitobacter brevis</name>
    <dbReference type="NCBI Taxonomy" id="74348"/>
    <lineage>
        <taxon>Bacteria</taxon>
        <taxon>Pseudomonadati</taxon>
        <taxon>Pseudomonadota</taxon>
        <taxon>Alphaproteobacteria</taxon>
        <taxon>Rhodobacterales</taxon>
        <taxon>Roseobacteraceae</taxon>
        <taxon>Sulfitobacter</taxon>
    </lineage>
</organism>
<evidence type="ECO:0000256" key="7">
    <source>
        <dbReference type="SAM" id="MobiDB-lite"/>
    </source>
</evidence>
<dbReference type="STRING" id="74348.SAMN04488523_1143"/>
<dbReference type="InterPro" id="IPR005498">
    <property type="entry name" value="T4SS_VirB10/TraB/TrbI"/>
</dbReference>
<gene>
    <name evidence="9" type="ORF">SAMN04488523_1143</name>
</gene>
<protein>
    <submittedName>
        <fullName evidence="9">Type IV secretion system protein VirB10</fullName>
    </submittedName>
</protein>
<evidence type="ECO:0000256" key="4">
    <source>
        <dbReference type="ARBA" id="ARBA00022989"/>
    </source>
</evidence>
<feature type="transmembrane region" description="Helical" evidence="8">
    <location>
        <begin position="29"/>
        <end position="50"/>
    </location>
</feature>
<dbReference type="EMBL" id="FOMW01000014">
    <property type="protein sequence ID" value="SFE97962.1"/>
    <property type="molecule type" value="Genomic_DNA"/>
</dbReference>
<sequence length="477" mass="50434">MADENTPDLQDRLSTFSQKGKPKRRGGNIGVGALAIALALGGGGAAFFLATNLQEGTDGLETSDVETFQDQRTGNGGRLEFPPDEVEQRVNDALIAVEEALDVPAPAPTTAEPSAAVLEEIAKLREALAASQSARNAEIQEAVSDLREAFQVQTDALEASIAAKDTELQNAQRQNDARLSGLQAMLDAERAQREGLEAEMARDGLIADQRLLEERQRQEDEQRQREVERVAQELLTAQIVSPSVVYTDGPRATSTGGTNPNAAVAGADGPALSENEQYLRQGARPLEVQEASQLAFPERTLSQGSVIQAALQTAINSDLPGSVVAVVSEPVPAFSGDQILIPRGSRLFGQYRSGIELNQKRILILWTRVLTPDGTSIEIASVGGDQLGRSGLTGIVDTKFTERFGGAALISLIGAAPAIAANSTDNETASEVLQGVSGDLEDAVGSVIAEQVSISPTIYIDQGASVTVLVDRDVVIY</sequence>
<feature type="region of interest" description="Disordered" evidence="7">
    <location>
        <begin position="1"/>
        <end position="25"/>
    </location>
</feature>
<keyword evidence="4 8" id="KW-1133">Transmembrane helix</keyword>
<keyword evidence="10" id="KW-1185">Reference proteome</keyword>
<accession>A0A1I2EXW1</accession>
<dbReference type="AlphaFoldDB" id="A0A1I2EXW1"/>
<dbReference type="GO" id="GO:0016020">
    <property type="term" value="C:membrane"/>
    <property type="evidence" value="ECO:0007669"/>
    <property type="project" value="UniProtKB-SubCell"/>
</dbReference>
<feature type="coiled-coil region" evidence="6">
    <location>
        <begin position="154"/>
        <end position="199"/>
    </location>
</feature>
<evidence type="ECO:0000256" key="1">
    <source>
        <dbReference type="ARBA" id="ARBA00004167"/>
    </source>
</evidence>
<keyword evidence="6" id="KW-0175">Coiled coil</keyword>
<evidence type="ECO:0000256" key="6">
    <source>
        <dbReference type="SAM" id="Coils"/>
    </source>
</evidence>
<evidence type="ECO:0000256" key="2">
    <source>
        <dbReference type="ARBA" id="ARBA00010265"/>
    </source>
</evidence>
<evidence type="ECO:0000256" key="8">
    <source>
        <dbReference type="SAM" id="Phobius"/>
    </source>
</evidence>
<evidence type="ECO:0000256" key="5">
    <source>
        <dbReference type="ARBA" id="ARBA00023136"/>
    </source>
</evidence>
<proteinExistence type="inferred from homology"/>
<name>A0A1I2EXW1_9RHOB</name>
<dbReference type="Pfam" id="PF03743">
    <property type="entry name" value="TrbI"/>
    <property type="match status" value="1"/>
</dbReference>
<evidence type="ECO:0000313" key="9">
    <source>
        <dbReference type="EMBL" id="SFE97962.1"/>
    </source>
</evidence>
<dbReference type="InterPro" id="IPR042217">
    <property type="entry name" value="T4SS_VirB10/TrbI"/>
</dbReference>
<dbReference type="RefSeq" id="WP_093924975.1">
    <property type="nucleotide sequence ID" value="NZ_FOMW01000014.1"/>
</dbReference>
<keyword evidence="5 8" id="KW-0472">Membrane</keyword>
<reference evidence="9 10" key="1">
    <citation type="submission" date="2016-10" db="EMBL/GenBank/DDBJ databases">
        <authorList>
            <person name="de Groot N.N."/>
        </authorList>
    </citation>
    <scope>NUCLEOTIDE SEQUENCE [LARGE SCALE GENOMIC DNA]</scope>
    <source>
        <strain evidence="9 10">DSM 11443</strain>
    </source>
</reference>
<comment type="similarity">
    <text evidence="2">Belongs to the TrbI/VirB10 family.</text>
</comment>
<dbReference type="OrthoDB" id="9807354at2"/>
<dbReference type="CDD" id="cd16429">
    <property type="entry name" value="VirB10"/>
    <property type="match status" value="1"/>
</dbReference>
<dbReference type="Proteomes" id="UP000198977">
    <property type="component" value="Unassembled WGS sequence"/>
</dbReference>
<evidence type="ECO:0000256" key="3">
    <source>
        <dbReference type="ARBA" id="ARBA00022692"/>
    </source>
</evidence>
<comment type="subcellular location">
    <subcellularLocation>
        <location evidence="1">Membrane</location>
        <topology evidence="1">Single-pass membrane protein</topology>
    </subcellularLocation>
</comment>
<dbReference type="Gene3D" id="2.40.128.260">
    <property type="entry name" value="Type IV secretion system, VirB10/TraB/TrbI"/>
    <property type="match status" value="1"/>
</dbReference>
<keyword evidence="3 8" id="KW-0812">Transmembrane</keyword>